<dbReference type="EMBL" id="CP060724">
    <property type="protein sequence ID" value="QNN75548.1"/>
    <property type="molecule type" value="Genomic_DNA"/>
</dbReference>
<evidence type="ECO:0000256" key="4">
    <source>
        <dbReference type="PIRNR" id="PIRNR000446"/>
    </source>
</evidence>
<proteinExistence type="inferred from homology"/>
<accession>A0A7G9T623</accession>
<feature type="domain" description="Malonyl-CoA:ACP transacylase (MAT)" evidence="6">
    <location>
        <begin position="6"/>
        <end position="299"/>
    </location>
</feature>
<evidence type="ECO:0000256" key="3">
    <source>
        <dbReference type="ARBA" id="ARBA00048462"/>
    </source>
</evidence>
<keyword evidence="2 4" id="KW-0012">Acyltransferase</keyword>
<feature type="active site" evidence="5">
    <location>
        <position position="89"/>
    </location>
</feature>
<evidence type="ECO:0000259" key="6">
    <source>
        <dbReference type="SMART" id="SM00827"/>
    </source>
</evidence>
<protein>
    <recommendedName>
        <fullName evidence="4">Malonyl CoA-acyl carrier protein transacylase</fullName>
        <ecNumber evidence="4">2.3.1.39</ecNumber>
    </recommendedName>
</protein>
<dbReference type="InterPro" id="IPR050858">
    <property type="entry name" value="Mal-CoA-ACP_Trans/PKS_FabD"/>
</dbReference>
<evidence type="ECO:0000313" key="8">
    <source>
        <dbReference type="Proteomes" id="UP000515800"/>
    </source>
</evidence>
<dbReference type="GO" id="GO:0006633">
    <property type="term" value="P:fatty acid biosynthetic process"/>
    <property type="evidence" value="ECO:0007669"/>
    <property type="project" value="TreeGrafter"/>
</dbReference>
<comment type="similarity">
    <text evidence="4">Belongs to the fabD family.</text>
</comment>
<evidence type="ECO:0000256" key="1">
    <source>
        <dbReference type="ARBA" id="ARBA00022679"/>
    </source>
</evidence>
<sequence>MKIGILMSGQGAQTVGMGQDLFDNLPVYQAYVQRANQVLGYDLMADVCGNANRIQQTAFAQPAIMTMSVGIYQALFEGLSQPNYLLGLSLGEYSALTAAQIFNFEQSVAILADRGRYMQDAGETQPGKMVAVMSDNQSQIVNLLTQLQAQGKRVYPANFNTFSQLVIGGVATDVDVAVEQLSQLGISRMVELPVAGAFHTPLLATAAEKLKQRLSHEKVMASDKIVFSNTTGQPFSGVLPTLEKQMTHPTYFAQALQAMIDQGVDTLIELGPSDTLSKFAKKVVGKEIKRYAVNDLVSFQQVRTLLLTEGK</sequence>
<keyword evidence="8" id="KW-1185">Reference proteome</keyword>
<dbReference type="InterPro" id="IPR016035">
    <property type="entry name" value="Acyl_Trfase/lysoPLipase"/>
</dbReference>
<dbReference type="Pfam" id="PF00698">
    <property type="entry name" value="Acyl_transf_1"/>
    <property type="match status" value="1"/>
</dbReference>
<dbReference type="Gene3D" id="3.40.366.10">
    <property type="entry name" value="Malonyl-Coenzyme A Acyl Carrier Protein, domain 2"/>
    <property type="match status" value="1"/>
</dbReference>
<gene>
    <name evidence="7" type="ORF">H9L19_01210</name>
</gene>
<keyword evidence="1 4" id="KW-0808">Transferase</keyword>
<dbReference type="Proteomes" id="UP000515800">
    <property type="component" value="Chromosome"/>
</dbReference>
<dbReference type="SMART" id="SM00827">
    <property type="entry name" value="PKS_AT"/>
    <property type="match status" value="1"/>
</dbReference>
<dbReference type="InterPro" id="IPR001227">
    <property type="entry name" value="Ac_transferase_dom_sf"/>
</dbReference>
<evidence type="ECO:0000256" key="2">
    <source>
        <dbReference type="ARBA" id="ARBA00023315"/>
    </source>
</evidence>
<dbReference type="KEGG" id="wdi:H9L19_01210"/>
<dbReference type="InterPro" id="IPR016036">
    <property type="entry name" value="Malonyl_transacylase_ACP-bd"/>
</dbReference>
<dbReference type="InterPro" id="IPR024925">
    <property type="entry name" value="Malonyl_CoA-ACP_transAc"/>
</dbReference>
<dbReference type="AlphaFoldDB" id="A0A7G9T623"/>
<evidence type="ECO:0000313" key="7">
    <source>
        <dbReference type="EMBL" id="QNN75548.1"/>
    </source>
</evidence>
<comment type="catalytic activity">
    <reaction evidence="3 4">
        <text>holo-[ACP] + malonyl-CoA = malonyl-[ACP] + CoA</text>
        <dbReference type="Rhea" id="RHEA:41792"/>
        <dbReference type="Rhea" id="RHEA-COMP:9623"/>
        <dbReference type="Rhea" id="RHEA-COMP:9685"/>
        <dbReference type="ChEBI" id="CHEBI:57287"/>
        <dbReference type="ChEBI" id="CHEBI:57384"/>
        <dbReference type="ChEBI" id="CHEBI:64479"/>
        <dbReference type="ChEBI" id="CHEBI:78449"/>
        <dbReference type="EC" id="2.3.1.39"/>
    </reaction>
</comment>
<feature type="active site" evidence="5">
    <location>
        <position position="199"/>
    </location>
</feature>
<dbReference type="GO" id="GO:0005829">
    <property type="term" value="C:cytosol"/>
    <property type="evidence" value="ECO:0007669"/>
    <property type="project" value="TreeGrafter"/>
</dbReference>
<dbReference type="InterPro" id="IPR014043">
    <property type="entry name" value="Acyl_transferase_dom"/>
</dbReference>
<dbReference type="PANTHER" id="PTHR42681:SF1">
    <property type="entry name" value="MALONYL-COA-ACYL CARRIER PROTEIN TRANSACYLASE, MITOCHONDRIAL"/>
    <property type="match status" value="1"/>
</dbReference>
<evidence type="ECO:0000256" key="5">
    <source>
        <dbReference type="PIRSR" id="PIRSR000446-1"/>
    </source>
</evidence>
<reference evidence="7 8" key="1">
    <citation type="submission" date="2020-08" db="EMBL/GenBank/DDBJ databases">
        <title>Genome sequence of Weissella diestrammenae KACC 16890T.</title>
        <authorList>
            <person name="Hyun D.-W."/>
            <person name="Bae J.-W."/>
        </authorList>
    </citation>
    <scope>NUCLEOTIDE SEQUENCE [LARGE SCALE GENOMIC DNA]</scope>
    <source>
        <strain evidence="7 8">KACC 16890</strain>
    </source>
</reference>
<dbReference type="PIRSF" id="PIRSF000446">
    <property type="entry name" value="Mct"/>
    <property type="match status" value="1"/>
</dbReference>
<dbReference type="Gene3D" id="3.30.70.250">
    <property type="entry name" value="Malonyl-CoA ACP transacylase, ACP-binding"/>
    <property type="match status" value="1"/>
</dbReference>
<dbReference type="RefSeq" id="WP_187529380.1">
    <property type="nucleotide sequence ID" value="NZ_CP060724.1"/>
</dbReference>
<dbReference type="SUPFAM" id="SSF52151">
    <property type="entry name" value="FabD/lysophospholipase-like"/>
    <property type="match status" value="1"/>
</dbReference>
<dbReference type="GO" id="GO:0004314">
    <property type="term" value="F:[acyl-carrier-protein] S-malonyltransferase activity"/>
    <property type="evidence" value="ECO:0007669"/>
    <property type="project" value="UniProtKB-EC"/>
</dbReference>
<dbReference type="PANTHER" id="PTHR42681">
    <property type="entry name" value="MALONYL-COA-ACYL CARRIER PROTEIN TRANSACYLASE, MITOCHONDRIAL"/>
    <property type="match status" value="1"/>
</dbReference>
<dbReference type="EC" id="2.3.1.39" evidence="4"/>
<name>A0A7G9T623_9LACO</name>
<organism evidence="7 8">
    <name type="scientific">Weissella diestrammenae</name>
    <dbReference type="NCBI Taxonomy" id="1162633"/>
    <lineage>
        <taxon>Bacteria</taxon>
        <taxon>Bacillati</taxon>
        <taxon>Bacillota</taxon>
        <taxon>Bacilli</taxon>
        <taxon>Lactobacillales</taxon>
        <taxon>Lactobacillaceae</taxon>
        <taxon>Weissella</taxon>
    </lineage>
</organism>
<dbReference type="SUPFAM" id="SSF55048">
    <property type="entry name" value="Probable ACP-binding domain of malonyl-CoA ACP transacylase"/>
    <property type="match status" value="1"/>
</dbReference>